<evidence type="ECO:0000256" key="2">
    <source>
        <dbReference type="ARBA" id="ARBA00022598"/>
    </source>
</evidence>
<gene>
    <name evidence="7" type="ORF">KIH27_11145</name>
</gene>
<reference evidence="7 8" key="1">
    <citation type="submission" date="2021-05" db="EMBL/GenBank/DDBJ databases">
        <title>Mycobacterium acidophilum sp. nov., an extremely acid-tolerant member of the genus Mycobacterium.</title>
        <authorList>
            <person name="Xia J."/>
        </authorList>
    </citation>
    <scope>NUCLEOTIDE SEQUENCE [LARGE SCALE GENOMIC DNA]</scope>
    <source>
        <strain evidence="7 8">M1</strain>
    </source>
</reference>
<organism evidence="7 8">
    <name type="scientific">Mycolicibacter acidiphilus</name>
    <dbReference type="NCBI Taxonomy" id="2835306"/>
    <lineage>
        <taxon>Bacteria</taxon>
        <taxon>Bacillati</taxon>
        <taxon>Actinomycetota</taxon>
        <taxon>Actinomycetes</taxon>
        <taxon>Mycobacteriales</taxon>
        <taxon>Mycobacteriaceae</taxon>
        <taxon>Mycolicibacter</taxon>
    </lineage>
</organism>
<evidence type="ECO:0000313" key="7">
    <source>
        <dbReference type="EMBL" id="MBS9534141.1"/>
    </source>
</evidence>
<name>A0ABS5RKW4_9MYCO</name>
<keyword evidence="2 7" id="KW-0436">Ligase</keyword>
<dbReference type="PANTHER" id="PTHR22754:SF32">
    <property type="entry name" value="DISCO-INTERACTING PROTEIN 2"/>
    <property type="match status" value="1"/>
</dbReference>
<dbReference type="InterPro" id="IPR000873">
    <property type="entry name" value="AMP-dep_synth/lig_dom"/>
</dbReference>
<comment type="similarity">
    <text evidence="1">Belongs to the ATP-dependent AMP-binding enzyme family.</text>
</comment>
<keyword evidence="3" id="KW-0276">Fatty acid metabolism</keyword>
<dbReference type="InterPro" id="IPR040097">
    <property type="entry name" value="FAAL/FAAC"/>
</dbReference>
<dbReference type="CDD" id="cd05931">
    <property type="entry name" value="FAAL"/>
    <property type="match status" value="1"/>
</dbReference>
<sequence length="599" mass="63235">MDIAAPTTTLVDLLRRQADRYGDRVAFSFAYNGDDDGRSELSYRELDRRARAIAANLQRHGAAGERVLVMVRPGLDFIAGFFGCLYAGAIAVPVHQKLAPRLQVVVPDAQARFALTATETREATRAAVAGIPGAPEQWFLTDAGADPDTWTAPGIDADSPALIQYTSGSTRLPKGVVLTHRNLLHNVDTIHQAWNGDDTSIGVYWLPPHHDMGLIGGILEMLHLGCTTYLMSPTAFVKEPMRWLRLISGRRGVITAAPNFAYQMCVDASTAQERAALDLSGLTTAMNGAEPVRASTLAAFADAFAPAGFRLGSFFPVYGLAEASLLVSGGSDSGMPGVRYVDRGALGSDRVVDIAADAPAATPLVGCGRPRGDQDVIIVDPVTFECCDVDEVGEIWVSGPSVAVGYWGRPEETEQTFAGRTADGAGPYLRTGDLGFLCAGELFITGRVKDLVVIDGHHYYPNDIEATVAACHPALAAGRGAVFAVPPMPGAVEQLIVVQEVDREQASDSVVDAIRSAVRARHGIEAGAVVLVEPRSLPVTSSGKIQRGQAAQRFADGTLAVLARWQAPAPALADLQAAADTLAQLQAAAALQGDPRPGG</sequence>
<protein>
    <submittedName>
        <fullName evidence="7">Fatty acyl-AMP ligase</fullName>
    </submittedName>
</protein>
<dbReference type="RefSeq" id="WP_214093013.1">
    <property type="nucleotide sequence ID" value="NZ_JAHCLR010000019.1"/>
</dbReference>
<evidence type="ECO:0000259" key="6">
    <source>
        <dbReference type="Pfam" id="PF23024"/>
    </source>
</evidence>
<evidence type="ECO:0000256" key="4">
    <source>
        <dbReference type="ARBA" id="ARBA00023098"/>
    </source>
</evidence>
<dbReference type="SUPFAM" id="SSF56801">
    <property type="entry name" value="Acetyl-CoA synthetase-like"/>
    <property type="match status" value="1"/>
</dbReference>
<feature type="domain" description="AMP-binding enzyme C-terminal" evidence="6">
    <location>
        <begin position="450"/>
        <end position="561"/>
    </location>
</feature>
<dbReference type="PANTHER" id="PTHR22754">
    <property type="entry name" value="DISCO-INTERACTING PROTEIN 2 DIP2 -RELATED"/>
    <property type="match status" value="1"/>
</dbReference>
<evidence type="ECO:0000313" key="8">
    <source>
        <dbReference type="Proteomes" id="UP001519535"/>
    </source>
</evidence>
<evidence type="ECO:0000256" key="1">
    <source>
        <dbReference type="ARBA" id="ARBA00006432"/>
    </source>
</evidence>
<proteinExistence type="inferred from homology"/>
<dbReference type="GO" id="GO:0016874">
    <property type="term" value="F:ligase activity"/>
    <property type="evidence" value="ECO:0007669"/>
    <property type="project" value="UniProtKB-KW"/>
</dbReference>
<dbReference type="Pfam" id="PF00501">
    <property type="entry name" value="AMP-binding"/>
    <property type="match status" value="1"/>
</dbReference>
<accession>A0ABS5RKW4</accession>
<dbReference type="Pfam" id="PF23024">
    <property type="entry name" value="AMP-dom_DIP2-like"/>
    <property type="match status" value="1"/>
</dbReference>
<keyword evidence="8" id="KW-1185">Reference proteome</keyword>
<dbReference type="Gene3D" id="3.40.50.12780">
    <property type="entry name" value="N-terminal domain of ligase-like"/>
    <property type="match status" value="1"/>
</dbReference>
<keyword evidence="4" id="KW-0443">Lipid metabolism</keyword>
<evidence type="ECO:0000256" key="3">
    <source>
        <dbReference type="ARBA" id="ARBA00022832"/>
    </source>
</evidence>
<dbReference type="InterPro" id="IPR045851">
    <property type="entry name" value="AMP-bd_C_sf"/>
</dbReference>
<dbReference type="EMBL" id="JAHCLR010000019">
    <property type="protein sequence ID" value="MBS9534141.1"/>
    <property type="molecule type" value="Genomic_DNA"/>
</dbReference>
<dbReference type="InterPro" id="IPR042099">
    <property type="entry name" value="ANL_N_sf"/>
</dbReference>
<feature type="domain" description="AMP-dependent synthetase/ligase" evidence="5">
    <location>
        <begin position="14"/>
        <end position="407"/>
    </location>
</feature>
<evidence type="ECO:0000259" key="5">
    <source>
        <dbReference type="Pfam" id="PF00501"/>
    </source>
</evidence>
<dbReference type="Gene3D" id="3.30.300.30">
    <property type="match status" value="1"/>
</dbReference>
<dbReference type="Proteomes" id="UP001519535">
    <property type="component" value="Unassembled WGS sequence"/>
</dbReference>
<dbReference type="InterPro" id="IPR025110">
    <property type="entry name" value="AMP-bd_C"/>
</dbReference>
<comment type="caution">
    <text evidence="7">The sequence shown here is derived from an EMBL/GenBank/DDBJ whole genome shotgun (WGS) entry which is preliminary data.</text>
</comment>